<organism evidence="8 9">
    <name type="scientific">Idiomarina ramblicola</name>
    <dbReference type="NCBI Taxonomy" id="263724"/>
    <lineage>
        <taxon>Bacteria</taxon>
        <taxon>Pseudomonadati</taxon>
        <taxon>Pseudomonadota</taxon>
        <taxon>Gammaproteobacteria</taxon>
        <taxon>Alteromonadales</taxon>
        <taxon>Idiomarinaceae</taxon>
        <taxon>Idiomarina</taxon>
    </lineage>
</organism>
<keyword evidence="9" id="KW-1185">Reference proteome</keyword>
<evidence type="ECO:0000256" key="5">
    <source>
        <dbReference type="RuleBase" id="RU003968"/>
    </source>
</evidence>
<evidence type="ECO:0000259" key="6">
    <source>
        <dbReference type="PROSITE" id="PS00623"/>
    </source>
</evidence>
<dbReference type="PROSITE" id="PS00624">
    <property type="entry name" value="GMC_OXRED_2"/>
    <property type="match status" value="1"/>
</dbReference>
<dbReference type="SUPFAM" id="SSF54373">
    <property type="entry name" value="FAD-linked reductases, C-terminal domain"/>
    <property type="match status" value="1"/>
</dbReference>
<dbReference type="InterPro" id="IPR012132">
    <property type="entry name" value="GMC_OxRdtase"/>
</dbReference>
<dbReference type="PIRSF" id="PIRSF000137">
    <property type="entry name" value="Alcohol_oxidase"/>
    <property type="match status" value="1"/>
</dbReference>
<dbReference type="OrthoDB" id="9785276at2"/>
<dbReference type="Pfam" id="PF05199">
    <property type="entry name" value="GMC_oxred_C"/>
    <property type="match status" value="1"/>
</dbReference>
<comment type="cofactor">
    <cofactor evidence="1">
        <name>FAD</name>
        <dbReference type="ChEBI" id="CHEBI:57692"/>
    </cofactor>
</comment>
<dbReference type="PANTHER" id="PTHR11552">
    <property type="entry name" value="GLUCOSE-METHANOL-CHOLINE GMC OXIDOREDUCTASE"/>
    <property type="match status" value="1"/>
</dbReference>
<dbReference type="Proteomes" id="UP000288058">
    <property type="component" value="Unassembled WGS sequence"/>
</dbReference>
<evidence type="ECO:0000256" key="1">
    <source>
        <dbReference type="ARBA" id="ARBA00001974"/>
    </source>
</evidence>
<name>A0A432Z5H1_9GAMM</name>
<dbReference type="InterPro" id="IPR000172">
    <property type="entry name" value="GMC_OxRdtase_N"/>
</dbReference>
<dbReference type="PROSITE" id="PS00623">
    <property type="entry name" value="GMC_OXRED_1"/>
    <property type="match status" value="1"/>
</dbReference>
<evidence type="ECO:0000256" key="3">
    <source>
        <dbReference type="ARBA" id="ARBA00022630"/>
    </source>
</evidence>
<evidence type="ECO:0000256" key="4">
    <source>
        <dbReference type="ARBA" id="ARBA00022827"/>
    </source>
</evidence>
<dbReference type="Gene3D" id="3.30.560.10">
    <property type="entry name" value="Glucose Oxidase, domain 3"/>
    <property type="match status" value="1"/>
</dbReference>
<dbReference type="InterPro" id="IPR036188">
    <property type="entry name" value="FAD/NAD-bd_sf"/>
</dbReference>
<dbReference type="InterPro" id="IPR007867">
    <property type="entry name" value="GMC_OxRtase_C"/>
</dbReference>
<dbReference type="Gene3D" id="3.50.50.60">
    <property type="entry name" value="FAD/NAD(P)-binding domain"/>
    <property type="match status" value="1"/>
</dbReference>
<sequence>MTTPHHSDTTKSFDYIIVGAGSAGCTLANRLTECGKYRVLLLEAGSSHGGLFSDMPSGFARFMHSKKFNWLYRSTEEPQLTNAKGCYTPRGKMLGGSSGINAMIYTRGLPSDYNAWAEQGNPGWSYNDLLPYFIKSECNSRGSNRYHGDNGPLAVSDVAPYYRVSQRFLDACSEYGLAINTDFNGAKLEGHGPFQFTIKNGKRCSAYHAYLKPALERSNLTLLSECLTERVVFCGKKATGVCYHQRGKRYIVHAAKEIVLCAGAFNSPQILLRSGIGPASELSESNVELLYDNSAVGKNLQEHVDISIHCRNKAKDGLTLTPWSLIKLSIPFIQYLFTRKGQLAHSIAEVGAFYRSSEKIKEPDIQVHLLPVMFNDSGYDWMPTLKHGFTCHVCLLRPKSRGQLRLNPNDPLGKPKITYGFLNKPSDQSALLNGIKKAFEILNQPALTEHHGGFLFPGSNTSDEQLLEQIKSKTGLIYHPAGTCKMGPETDPEAVVTPTLKVRGVEQLRVVDASIMPNVISGNTNAPTIAIAEKGADLIKADASIYSLTPE</sequence>
<dbReference type="GO" id="GO:0050660">
    <property type="term" value="F:flavin adenine dinucleotide binding"/>
    <property type="evidence" value="ECO:0007669"/>
    <property type="project" value="InterPro"/>
</dbReference>
<evidence type="ECO:0000313" key="9">
    <source>
        <dbReference type="Proteomes" id="UP000288058"/>
    </source>
</evidence>
<dbReference type="AlphaFoldDB" id="A0A432Z5H1"/>
<gene>
    <name evidence="8" type="ORF">CWI78_01110</name>
</gene>
<evidence type="ECO:0000259" key="7">
    <source>
        <dbReference type="PROSITE" id="PS00624"/>
    </source>
</evidence>
<accession>A0A432Z5H1</accession>
<keyword evidence="4 5" id="KW-0274">FAD</keyword>
<dbReference type="GO" id="GO:0016614">
    <property type="term" value="F:oxidoreductase activity, acting on CH-OH group of donors"/>
    <property type="evidence" value="ECO:0007669"/>
    <property type="project" value="InterPro"/>
</dbReference>
<keyword evidence="3 5" id="KW-0285">Flavoprotein</keyword>
<feature type="domain" description="Glucose-methanol-choline oxidoreductase N-terminal" evidence="6">
    <location>
        <begin position="91"/>
        <end position="114"/>
    </location>
</feature>
<reference evidence="9" key="1">
    <citation type="journal article" date="2018" name="Front. Microbiol.">
        <title>Genome-Based Analysis Reveals the Taxonomy and Diversity of the Family Idiomarinaceae.</title>
        <authorList>
            <person name="Liu Y."/>
            <person name="Lai Q."/>
            <person name="Shao Z."/>
        </authorList>
    </citation>
    <scope>NUCLEOTIDE SEQUENCE [LARGE SCALE GENOMIC DNA]</scope>
    <source>
        <strain evidence="9">R22</strain>
    </source>
</reference>
<proteinExistence type="inferred from homology"/>
<comment type="similarity">
    <text evidence="2 5">Belongs to the GMC oxidoreductase family.</text>
</comment>
<evidence type="ECO:0000256" key="2">
    <source>
        <dbReference type="ARBA" id="ARBA00010790"/>
    </source>
</evidence>
<dbReference type="EMBL" id="PIQC01000001">
    <property type="protein sequence ID" value="RUO73069.1"/>
    <property type="molecule type" value="Genomic_DNA"/>
</dbReference>
<evidence type="ECO:0000313" key="8">
    <source>
        <dbReference type="EMBL" id="RUO73069.1"/>
    </source>
</evidence>
<comment type="caution">
    <text evidence="8">The sequence shown here is derived from an EMBL/GenBank/DDBJ whole genome shotgun (WGS) entry which is preliminary data.</text>
</comment>
<feature type="domain" description="Glucose-methanol-choline oxidoreductase N-terminal" evidence="7">
    <location>
        <begin position="263"/>
        <end position="277"/>
    </location>
</feature>
<dbReference type="Pfam" id="PF00732">
    <property type="entry name" value="GMC_oxred_N"/>
    <property type="match status" value="1"/>
</dbReference>
<protein>
    <submittedName>
        <fullName evidence="8">Choline dehydrogenase</fullName>
    </submittedName>
</protein>
<dbReference type="PANTHER" id="PTHR11552:SF147">
    <property type="entry name" value="CHOLINE DEHYDROGENASE, MITOCHONDRIAL"/>
    <property type="match status" value="1"/>
</dbReference>
<dbReference type="SUPFAM" id="SSF51905">
    <property type="entry name" value="FAD/NAD(P)-binding domain"/>
    <property type="match status" value="1"/>
</dbReference>
<dbReference type="RefSeq" id="WP_126779426.1">
    <property type="nucleotide sequence ID" value="NZ_PIQC01000001.1"/>
</dbReference>